<reference evidence="1 2" key="1">
    <citation type="submission" date="2020-02" db="EMBL/GenBank/DDBJ databases">
        <authorList>
            <person name="Gao J."/>
            <person name="Sun J."/>
        </authorList>
    </citation>
    <scope>NUCLEOTIDE SEQUENCE [LARGE SCALE GENOMIC DNA]</scope>
    <source>
        <strain evidence="1 2">7124</strain>
    </source>
</reference>
<protein>
    <submittedName>
        <fullName evidence="1">Uncharacterized protein</fullName>
    </submittedName>
</protein>
<accession>A0A6M1PFE9</accession>
<dbReference type="Proteomes" id="UP000480151">
    <property type="component" value="Unassembled WGS sequence"/>
</dbReference>
<name>A0A6M1PFE9_9BACL</name>
<evidence type="ECO:0000313" key="2">
    <source>
        <dbReference type="Proteomes" id="UP000480151"/>
    </source>
</evidence>
<sequence length="108" mass="11933">MQNNLFTKFCLLGILICLVVIAFKPHQIIIPSTTTNPSSTIIRNDFIQIAPNIIGVRDDGSGTGIADQLLVFEFDSVSKTFKYSGTALDVQDYLTHPEKYGVPNNKTQ</sequence>
<gene>
    <name evidence="1" type="ORF">G5B47_07010</name>
</gene>
<comment type="caution">
    <text evidence="1">The sequence shown here is derived from an EMBL/GenBank/DDBJ whole genome shotgun (WGS) entry which is preliminary data.</text>
</comment>
<evidence type="ECO:0000313" key="1">
    <source>
        <dbReference type="EMBL" id="NGM82159.1"/>
    </source>
</evidence>
<dbReference type="AlphaFoldDB" id="A0A6M1PFE9"/>
<proteinExistence type="predicted"/>
<dbReference type="RefSeq" id="WP_165096055.1">
    <property type="nucleotide sequence ID" value="NZ_JAAKGU010000002.1"/>
</dbReference>
<dbReference type="EMBL" id="JAAKGU010000002">
    <property type="protein sequence ID" value="NGM82159.1"/>
    <property type="molecule type" value="Genomic_DNA"/>
</dbReference>
<keyword evidence="2" id="KW-1185">Reference proteome</keyword>
<organism evidence="1 2">
    <name type="scientific">Paenibacillus apii</name>
    <dbReference type="NCBI Taxonomy" id="1850370"/>
    <lineage>
        <taxon>Bacteria</taxon>
        <taxon>Bacillati</taxon>
        <taxon>Bacillota</taxon>
        <taxon>Bacilli</taxon>
        <taxon>Bacillales</taxon>
        <taxon>Paenibacillaceae</taxon>
        <taxon>Paenibacillus</taxon>
    </lineage>
</organism>